<protein>
    <submittedName>
        <fullName evidence="2">Uncharacterized protein</fullName>
    </submittedName>
</protein>
<evidence type="ECO:0000313" key="2">
    <source>
        <dbReference type="EMBL" id="VVE88037.1"/>
    </source>
</evidence>
<sequence length="101" mass="10711">MNAFGEYGPIVQNAVLGFIALALAIAAGVSGWIALQTDPFQWWLAGVTAALALACAIVVMNVKLSAGEIMNGKRPDRFPESHHAQAPRIMPRITLALLIAT</sequence>
<gene>
    <name evidence="2" type="ORF">PBR20603_01981</name>
</gene>
<feature type="transmembrane region" description="Helical" evidence="1">
    <location>
        <begin position="12"/>
        <end position="34"/>
    </location>
</feature>
<name>A0A5E5BRW3_9BURK</name>
<feature type="transmembrane region" description="Helical" evidence="1">
    <location>
        <begin position="40"/>
        <end position="64"/>
    </location>
</feature>
<keyword evidence="1" id="KW-1133">Transmembrane helix</keyword>
<dbReference type="RefSeq" id="WP_150559326.1">
    <property type="nucleotide sequence ID" value="NZ_CABPST010000003.1"/>
</dbReference>
<dbReference type="EMBL" id="CABPST010000003">
    <property type="protein sequence ID" value="VVE88037.1"/>
    <property type="molecule type" value="Genomic_DNA"/>
</dbReference>
<keyword evidence="1" id="KW-0812">Transmembrane</keyword>
<dbReference type="AlphaFoldDB" id="A0A5E5BRW3"/>
<evidence type="ECO:0000313" key="3">
    <source>
        <dbReference type="Proteomes" id="UP000382040"/>
    </source>
</evidence>
<organism evidence="2 3">
    <name type="scientific">Pandoraea bronchicola</name>
    <dbReference type="NCBI Taxonomy" id="2508287"/>
    <lineage>
        <taxon>Bacteria</taxon>
        <taxon>Pseudomonadati</taxon>
        <taxon>Pseudomonadota</taxon>
        <taxon>Betaproteobacteria</taxon>
        <taxon>Burkholderiales</taxon>
        <taxon>Burkholderiaceae</taxon>
        <taxon>Pandoraea</taxon>
    </lineage>
</organism>
<keyword evidence="3" id="KW-1185">Reference proteome</keyword>
<reference evidence="2 3" key="1">
    <citation type="submission" date="2019-08" db="EMBL/GenBank/DDBJ databases">
        <authorList>
            <person name="Peeters C."/>
        </authorList>
    </citation>
    <scope>NUCLEOTIDE SEQUENCE [LARGE SCALE GENOMIC DNA]</scope>
    <source>
        <strain evidence="2 3">LMG 20603</strain>
    </source>
</reference>
<accession>A0A5E5BRW3</accession>
<dbReference type="Proteomes" id="UP000382040">
    <property type="component" value="Unassembled WGS sequence"/>
</dbReference>
<keyword evidence="1" id="KW-0472">Membrane</keyword>
<proteinExistence type="predicted"/>
<evidence type="ECO:0000256" key="1">
    <source>
        <dbReference type="SAM" id="Phobius"/>
    </source>
</evidence>